<dbReference type="PANTHER" id="PTHR34706">
    <property type="entry name" value="SLR1338 PROTEIN"/>
    <property type="match status" value="1"/>
</dbReference>
<evidence type="ECO:0000313" key="3">
    <source>
        <dbReference type="EMBL" id="EAW06850.1"/>
    </source>
</evidence>
<feature type="compositionally biased region" description="Pro residues" evidence="1">
    <location>
        <begin position="102"/>
        <end position="116"/>
    </location>
</feature>
<gene>
    <name evidence="3" type="ORF">ACLA_085450</name>
</gene>
<evidence type="ECO:0000256" key="1">
    <source>
        <dbReference type="SAM" id="MobiDB-lite"/>
    </source>
</evidence>
<dbReference type="HOGENOM" id="CLU_674558_0_0_1"/>
<dbReference type="RefSeq" id="XP_001268276.1">
    <property type="nucleotide sequence ID" value="XM_001268275.1"/>
</dbReference>
<sequence>MDNLLTFNLRVPVGVQVVSHLISENTLLEQFMLILSSTVSGCKFDKHRKEIEALALQLQSASRMELQGALALYAGKVAEQVLANFVPEVSRILGKEKGTPVIDPPPPPSPPSPPQTPEEQQQQETQKQLSDFAAKNLAGFPQFSPQKIQDITSQAAESIHAIAAKSHIPEPLIPKAAQLAFYDFTVLYDDSVSMGTEPTRIPTTQQTIRGLYKAAKLLNPRNHFSLRSFEGADFDDVASEKDLADLIAAMTFDTGANVAGPLKQKVLDPLSAAAAGGSLRPTVVVIITDGDLGSSVADFAASVTGFKAKVEKAAPGPAVLFLLCRVGTDEDAAASLKVLDSTPGVKDLILYAEESIDTKLAAAGGDVDTYVGVVIQDLVKAMDLQVVA</sequence>
<accession>A1CU63</accession>
<keyword evidence="4" id="KW-1185">Reference proteome</keyword>
<proteinExistence type="predicted"/>
<dbReference type="OrthoDB" id="2142040at2759"/>
<dbReference type="VEuPathDB" id="FungiDB:ACLA_085450"/>
<dbReference type="PANTHER" id="PTHR34706:SF1">
    <property type="entry name" value="VWFA DOMAIN-CONTAINING PROTEIN"/>
    <property type="match status" value="1"/>
</dbReference>
<dbReference type="SUPFAM" id="SSF53300">
    <property type="entry name" value="vWA-like"/>
    <property type="match status" value="1"/>
</dbReference>
<dbReference type="Gene3D" id="3.40.50.410">
    <property type="entry name" value="von Willebrand factor, type A domain"/>
    <property type="match status" value="1"/>
</dbReference>
<dbReference type="InterPro" id="IPR036465">
    <property type="entry name" value="vWFA_dom_sf"/>
</dbReference>
<evidence type="ECO:0000259" key="2">
    <source>
        <dbReference type="PROSITE" id="PS50234"/>
    </source>
</evidence>
<dbReference type="AlphaFoldDB" id="A1CU63"/>
<dbReference type="GeneID" id="4699961"/>
<feature type="compositionally biased region" description="Low complexity" evidence="1">
    <location>
        <begin position="117"/>
        <end position="126"/>
    </location>
</feature>
<evidence type="ECO:0000313" key="4">
    <source>
        <dbReference type="Proteomes" id="UP000006701"/>
    </source>
</evidence>
<protein>
    <recommendedName>
        <fullName evidence="2">VWFA domain-containing protein</fullName>
    </recommendedName>
</protein>
<organism evidence="3 4">
    <name type="scientific">Aspergillus clavatus (strain ATCC 1007 / CBS 513.65 / DSM 816 / NCTC 3887 / NRRL 1 / QM 1276 / 107)</name>
    <dbReference type="NCBI Taxonomy" id="344612"/>
    <lineage>
        <taxon>Eukaryota</taxon>
        <taxon>Fungi</taxon>
        <taxon>Dikarya</taxon>
        <taxon>Ascomycota</taxon>
        <taxon>Pezizomycotina</taxon>
        <taxon>Eurotiomycetes</taxon>
        <taxon>Eurotiomycetidae</taxon>
        <taxon>Eurotiales</taxon>
        <taxon>Aspergillaceae</taxon>
        <taxon>Aspergillus</taxon>
        <taxon>Aspergillus subgen. Fumigati</taxon>
    </lineage>
</organism>
<name>A1CU63_ASPCL</name>
<dbReference type="Proteomes" id="UP000006701">
    <property type="component" value="Unassembled WGS sequence"/>
</dbReference>
<feature type="region of interest" description="Disordered" evidence="1">
    <location>
        <begin position="96"/>
        <end position="128"/>
    </location>
</feature>
<dbReference type="KEGG" id="act:ACLA_085450"/>
<reference evidence="3 4" key="1">
    <citation type="journal article" date="2008" name="PLoS Genet.">
        <title>Genomic islands in the pathogenic filamentous fungus Aspergillus fumigatus.</title>
        <authorList>
            <person name="Fedorova N.D."/>
            <person name="Khaldi N."/>
            <person name="Joardar V.S."/>
            <person name="Maiti R."/>
            <person name="Amedeo P."/>
            <person name="Anderson M.J."/>
            <person name="Crabtree J."/>
            <person name="Silva J.C."/>
            <person name="Badger J.H."/>
            <person name="Albarraq A."/>
            <person name="Angiuoli S."/>
            <person name="Bussey H."/>
            <person name="Bowyer P."/>
            <person name="Cotty P.J."/>
            <person name="Dyer P.S."/>
            <person name="Egan A."/>
            <person name="Galens K."/>
            <person name="Fraser-Liggett C.M."/>
            <person name="Haas B.J."/>
            <person name="Inman J.M."/>
            <person name="Kent R."/>
            <person name="Lemieux S."/>
            <person name="Malavazi I."/>
            <person name="Orvis J."/>
            <person name="Roemer T."/>
            <person name="Ronning C.M."/>
            <person name="Sundaram J.P."/>
            <person name="Sutton G."/>
            <person name="Turner G."/>
            <person name="Venter J.C."/>
            <person name="White O.R."/>
            <person name="Whitty B.R."/>
            <person name="Youngman P."/>
            <person name="Wolfe K.H."/>
            <person name="Goldman G.H."/>
            <person name="Wortman J.R."/>
            <person name="Jiang B."/>
            <person name="Denning D.W."/>
            <person name="Nierman W.C."/>
        </authorList>
    </citation>
    <scope>NUCLEOTIDE SEQUENCE [LARGE SCALE GENOMIC DNA]</scope>
    <source>
        <strain evidence="4">ATCC 1007 / CBS 513.65 / DSM 816 / NCTC 3887 / NRRL 1</strain>
    </source>
</reference>
<dbReference type="PROSITE" id="PS50234">
    <property type="entry name" value="VWFA"/>
    <property type="match status" value="1"/>
</dbReference>
<dbReference type="EMBL" id="DS027060">
    <property type="protein sequence ID" value="EAW06850.1"/>
    <property type="molecule type" value="Genomic_DNA"/>
</dbReference>
<dbReference type="OMA" id="GEDENCF"/>
<dbReference type="InterPro" id="IPR002035">
    <property type="entry name" value="VWF_A"/>
</dbReference>
<feature type="domain" description="VWFA" evidence="2">
    <location>
        <begin position="183"/>
        <end position="378"/>
    </location>
</feature>